<dbReference type="EMBL" id="JAUJYN010000012">
    <property type="protein sequence ID" value="KAK1260015.1"/>
    <property type="molecule type" value="Genomic_DNA"/>
</dbReference>
<dbReference type="AlphaFoldDB" id="A0AAV9A7J0"/>
<gene>
    <name evidence="2" type="ORF">QJS04_geneDACA021806</name>
</gene>
<reference evidence="2" key="2">
    <citation type="submission" date="2023-06" db="EMBL/GenBank/DDBJ databases">
        <authorList>
            <person name="Ma L."/>
            <person name="Liu K.-W."/>
            <person name="Li Z."/>
            <person name="Hsiao Y.-Y."/>
            <person name="Qi Y."/>
            <person name="Fu T."/>
            <person name="Tang G."/>
            <person name="Zhang D."/>
            <person name="Sun W.-H."/>
            <person name="Liu D.-K."/>
            <person name="Li Y."/>
            <person name="Chen G.-Z."/>
            <person name="Liu X.-D."/>
            <person name="Liao X.-Y."/>
            <person name="Jiang Y.-T."/>
            <person name="Yu X."/>
            <person name="Hao Y."/>
            <person name="Huang J."/>
            <person name="Zhao X.-W."/>
            <person name="Ke S."/>
            <person name="Chen Y.-Y."/>
            <person name="Wu W.-L."/>
            <person name="Hsu J.-L."/>
            <person name="Lin Y.-F."/>
            <person name="Huang M.-D."/>
            <person name="Li C.-Y."/>
            <person name="Huang L."/>
            <person name="Wang Z.-W."/>
            <person name="Zhao X."/>
            <person name="Zhong W.-Y."/>
            <person name="Peng D.-H."/>
            <person name="Ahmad S."/>
            <person name="Lan S."/>
            <person name="Zhang J.-S."/>
            <person name="Tsai W.-C."/>
            <person name="Van De Peer Y."/>
            <person name="Liu Z.-J."/>
        </authorList>
    </citation>
    <scope>NUCLEOTIDE SEQUENCE</scope>
    <source>
        <strain evidence="2">SCP</strain>
        <tissue evidence="2">Leaves</tissue>
    </source>
</reference>
<dbReference type="PANTHER" id="PTHR47290">
    <property type="entry name" value="RING FINGER PROTEIN"/>
    <property type="match status" value="1"/>
</dbReference>
<keyword evidence="3" id="KW-1185">Reference proteome</keyword>
<dbReference type="InterPro" id="IPR044171">
    <property type="entry name" value="LAX2-like"/>
</dbReference>
<comment type="caution">
    <text evidence="2">The sequence shown here is derived from an EMBL/GenBank/DDBJ whole genome shotgun (WGS) entry which is preliminary data.</text>
</comment>
<feature type="compositionally biased region" description="Gly residues" evidence="1">
    <location>
        <begin position="67"/>
        <end position="90"/>
    </location>
</feature>
<sequence>MMVPARNLLRRQYHSYGACFDIDGGGGGGGGDLEVRYEYCYKGGVASLMAEEGEGERPGRDDDDDGVGGGGDGGNGDGWLRLGIGGGQQGSSGAVGREGLMELDLFSNRPSTAAAAYGGQEVPPPPQPPMMMMGRGGFGFSWGYGHVGETTTVLGSSSSVAFEQPRRLAAPSEVAADWVLRRRPRPHVGIWFRLVASPNQSNEPYLPQINKSYLRIKDGRMTIRLLKKYLINKLELNNESEFKETPTGGGAMRQWVDQDHVPGAGRSEDRVAFLD</sequence>
<protein>
    <submittedName>
        <fullName evidence="2">Uncharacterized protein</fullName>
    </submittedName>
</protein>
<feature type="region of interest" description="Disordered" evidence="1">
    <location>
        <begin position="51"/>
        <end position="95"/>
    </location>
</feature>
<evidence type="ECO:0000313" key="2">
    <source>
        <dbReference type="EMBL" id="KAK1260015.1"/>
    </source>
</evidence>
<name>A0AAV9A7J0_ACOGR</name>
<dbReference type="PANTHER" id="PTHR47290:SF4">
    <property type="entry name" value="RING FINGER PROTEIN"/>
    <property type="match status" value="1"/>
</dbReference>
<organism evidence="2 3">
    <name type="scientific">Acorus gramineus</name>
    <name type="common">Dwarf sweet flag</name>
    <dbReference type="NCBI Taxonomy" id="55184"/>
    <lineage>
        <taxon>Eukaryota</taxon>
        <taxon>Viridiplantae</taxon>
        <taxon>Streptophyta</taxon>
        <taxon>Embryophyta</taxon>
        <taxon>Tracheophyta</taxon>
        <taxon>Spermatophyta</taxon>
        <taxon>Magnoliopsida</taxon>
        <taxon>Liliopsida</taxon>
        <taxon>Acoraceae</taxon>
        <taxon>Acorus</taxon>
    </lineage>
</organism>
<reference evidence="2" key="1">
    <citation type="journal article" date="2023" name="Nat. Commun.">
        <title>Diploid and tetraploid genomes of Acorus and the evolution of monocots.</title>
        <authorList>
            <person name="Ma L."/>
            <person name="Liu K.W."/>
            <person name="Li Z."/>
            <person name="Hsiao Y.Y."/>
            <person name="Qi Y."/>
            <person name="Fu T."/>
            <person name="Tang G.D."/>
            <person name="Zhang D."/>
            <person name="Sun W.H."/>
            <person name="Liu D.K."/>
            <person name="Li Y."/>
            <person name="Chen G.Z."/>
            <person name="Liu X.D."/>
            <person name="Liao X.Y."/>
            <person name="Jiang Y.T."/>
            <person name="Yu X."/>
            <person name="Hao Y."/>
            <person name="Huang J."/>
            <person name="Zhao X.W."/>
            <person name="Ke S."/>
            <person name="Chen Y.Y."/>
            <person name="Wu W.L."/>
            <person name="Hsu J.L."/>
            <person name="Lin Y.F."/>
            <person name="Huang M.D."/>
            <person name="Li C.Y."/>
            <person name="Huang L."/>
            <person name="Wang Z.W."/>
            <person name="Zhao X."/>
            <person name="Zhong W.Y."/>
            <person name="Peng D.H."/>
            <person name="Ahmad S."/>
            <person name="Lan S."/>
            <person name="Zhang J.S."/>
            <person name="Tsai W.C."/>
            <person name="Van de Peer Y."/>
            <person name="Liu Z.J."/>
        </authorList>
    </citation>
    <scope>NUCLEOTIDE SEQUENCE</scope>
    <source>
        <strain evidence="2">SCP</strain>
    </source>
</reference>
<evidence type="ECO:0000256" key="1">
    <source>
        <dbReference type="SAM" id="MobiDB-lite"/>
    </source>
</evidence>
<evidence type="ECO:0000313" key="3">
    <source>
        <dbReference type="Proteomes" id="UP001179952"/>
    </source>
</evidence>
<accession>A0AAV9A7J0</accession>
<dbReference type="Proteomes" id="UP001179952">
    <property type="component" value="Unassembled WGS sequence"/>
</dbReference>
<proteinExistence type="predicted"/>